<feature type="compositionally biased region" description="Polar residues" evidence="1">
    <location>
        <begin position="25"/>
        <end position="39"/>
    </location>
</feature>
<dbReference type="RefSeq" id="WP_303679052.1">
    <property type="nucleotide sequence ID" value="NZ_DAWCKH010000019.1"/>
</dbReference>
<dbReference type="Proteomes" id="UP000186777">
    <property type="component" value="Unassembled WGS sequence"/>
</dbReference>
<sequence>MLIKYLLLAARVWDGWDESKHPRKSNGQFSAGGRTSQSPLRRAAEVVKPKRKSRKSSKITPAERERVTHEISTWFHGRFDGLHKSSIAVGNYVYLFTINEYGDYDIYSKILLK</sequence>
<organism evidence="2 3">
    <name type="scientific">Phascolarctobacterium succinatutens</name>
    <dbReference type="NCBI Taxonomy" id="626940"/>
    <lineage>
        <taxon>Bacteria</taxon>
        <taxon>Bacillati</taxon>
        <taxon>Bacillota</taxon>
        <taxon>Negativicutes</taxon>
        <taxon>Acidaminococcales</taxon>
        <taxon>Acidaminococcaceae</taxon>
        <taxon>Phascolarctobacterium</taxon>
    </lineage>
</organism>
<gene>
    <name evidence="2" type="ORF">BHW43_00160</name>
</gene>
<accession>A0A1Q6RAJ0</accession>
<name>A0A1Q6RAJ0_9FIRM</name>
<evidence type="ECO:0000256" key="1">
    <source>
        <dbReference type="SAM" id="MobiDB-lite"/>
    </source>
</evidence>
<comment type="caution">
    <text evidence="2">The sequence shown here is derived from an EMBL/GenBank/DDBJ whole genome shotgun (WGS) entry which is preliminary data.</text>
</comment>
<feature type="region of interest" description="Disordered" evidence="1">
    <location>
        <begin position="18"/>
        <end position="64"/>
    </location>
</feature>
<proteinExistence type="predicted"/>
<dbReference type="STRING" id="626940.BHW43_00160"/>
<protein>
    <submittedName>
        <fullName evidence="2">Uncharacterized protein</fullName>
    </submittedName>
</protein>
<evidence type="ECO:0000313" key="3">
    <source>
        <dbReference type="Proteomes" id="UP000186777"/>
    </source>
</evidence>
<dbReference type="EMBL" id="MNTG01000001">
    <property type="protein sequence ID" value="OLA39346.1"/>
    <property type="molecule type" value="Genomic_DNA"/>
</dbReference>
<evidence type="ECO:0000313" key="2">
    <source>
        <dbReference type="EMBL" id="OLA39346.1"/>
    </source>
</evidence>
<reference evidence="2 3" key="1">
    <citation type="journal article" date="2016" name="Nat. Biotechnol.">
        <title>Measurement of bacterial replication rates in microbial communities.</title>
        <authorList>
            <person name="Brown C.T."/>
            <person name="Olm M.R."/>
            <person name="Thomas B.C."/>
            <person name="Banfield J.F."/>
        </authorList>
    </citation>
    <scope>NUCLEOTIDE SEQUENCE [LARGE SCALE GENOMIC DNA]</scope>
    <source>
        <strain evidence="2">46_33</strain>
    </source>
</reference>
<dbReference type="AlphaFoldDB" id="A0A1Q6RAJ0"/>